<comment type="subcellular location">
    <subcellularLocation>
        <location evidence="1">Plastid</location>
        <location evidence="1">Chloroplast</location>
    </subcellularLocation>
</comment>
<evidence type="ECO:0000313" key="7">
    <source>
        <dbReference type="EMBL" id="KAK9816672.1"/>
    </source>
</evidence>
<sequence>MAALSCSLTCHTSLQTSKTSLSSRLSSRRPSRVCQAPRIQPTRALFGGKGEGGGNPFGNMGALMENVKKAQQLVQVEAAKLQEELAVAEFEGFSEDETVKVVMSGNQEPRSVDITQVAMDDGPEELSKRVTEAMKDAHAKSVEGMKLKMKGLASSLGINQDGGMPKFPGM</sequence>
<evidence type="ECO:0000256" key="4">
    <source>
        <dbReference type="ARBA" id="ARBA00022946"/>
    </source>
</evidence>
<dbReference type="Proteomes" id="UP001489004">
    <property type="component" value="Unassembled WGS sequence"/>
</dbReference>
<gene>
    <name evidence="7" type="ORF">WJX72_003541</name>
</gene>
<evidence type="ECO:0000256" key="2">
    <source>
        <dbReference type="ARBA" id="ARBA00022528"/>
    </source>
</evidence>
<dbReference type="GO" id="GO:0009507">
    <property type="term" value="C:chloroplast"/>
    <property type="evidence" value="ECO:0007669"/>
    <property type="project" value="UniProtKB-SubCell"/>
</dbReference>
<evidence type="ECO:0000256" key="1">
    <source>
        <dbReference type="ARBA" id="ARBA00004229"/>
    </source>
</evidence>
<comment type="similarity">
    <text evidence="6">Belongs to the YbaB/EbfC family.</text>
</comment>
<accession>A0AAW1Q8K4</accession>
<evidence type="ECO:0000256" key="3">
    <source>
        <dbReference type="ARBA" id="ARBA00022640"/>
    </source>
</evidence>
<dbReference type="SUPFAM" id="SSF82607">
    <property type="entry name" value="YbaB-like"/>
    <property type="match status" value="1"/>
</dbReference>
<proteinExistence type="inferred from homology"/>
<evidence type="ECO:0000256" key="5">
    <source>
        <dbReference type="ARBA" id="ARBA00023125"/>
    </source>
</evidence>
<dbReference type="Gene3D" id="3.30.1310.10">
    <property type="entry name" value="Nucleoid-associated protein YbaB-like domain"/>
    <property type="match status" value="1"/>
</dbReference>
<keyword evidence="8" id="KW-1185">Reference proteome</keyword>
<reference evidence="7 8" key="1">
    <citation type="journal article" date="2024" name="Nat. Commun.">
        <title>Phylogenomics reveals the evolutionary origins of lichenization in chlorophyte algae.</title>
        <authorList>
            <person name="Puginier C."/>
            <person name="Libourel C."/>
            <person name="Otte J."/>
            <person name="Skaloud P."/>
            <person name="Haon M."/>
            <person name="Grisel S."/>
            <person name="Petersen M."/>
            <person name="Berrin J.G."/>
            <person name="Delaux P.M."/>
            <person name="Dal Grande F."/>
            <person name="Keller J."/>
        </authorList>
    </citation>
    <scope>NUCLEOTIDE SEQUENCE [LARGE SCALE GENOMIC DNA]</scope>
    <source>
        <strain evidence="7 8">SAG 2043</strain>
    </source>
</reference>
<dbReference type="AlphaFoldDB" id="A0AAW1Q8K4"/>
<keyword evidence="3" id="KW-0934">Plastid</keyword>
<dbReference type="InterPro" id="IPR004401">
    <property type="entry name" value="YbaB/EbfC"/>
</dbReference>
<keyword evidence="4" id="KW-0809">Transit peptide</keyword>
<evidence type="ECO:0008006" key="9">
    <source>
        <dbReference type="Google" id="ProtNLM"/>
    </source>
</evidence>
<dbReference type="PANTHER" id="PTHR33449">
    <property type="entry name" value="NUCLEOID-ASSOCIATED PROTEIN YBAB"/>
    <property type="match status" value="1"/>
</dbReference>
<dbReference type="PANTHER" id="PTHR33449:SF1">
    <property type="entry name" value="NUCLEOID-ASSOCIATED PROTEIN YBAB"/>
    <property type="match status" value="1"/>
</dbReference>
<dbReference type="NCBIfam" id="TIGR00103">
    <property type="entry name" value="DNA_YbaB_EbfC"/>
    <property type="match status" value="1"/>
</dbReference>
<organism evidence="7 8">
    <name type="scientific">[Myrmecia] bisecta</name>
    <dbReference type="NCBI Taxonomy" id="41462"/>
    <lineage>
        <taxon>Eukaryota</taxon>
        <taxon>Viridiplantae</taxon>
        <taxon>Chlorophyta</taxon>
        <taxon>core chlorophytes</taxon>
        <taxon>Trebouxiophyceae</taxon>
        <taxon>Trebouxiales</taxon>
        <taxon>Trebouxiaceae</taxon>
        <taxon>Myrmecia</taxon>
    </lineage>
</organism>
<dbReference type="EMBL" id="JALJOR010000005">
    <property type="protein sequence ID" value="KAK9816672.1"/>
    <property type="molecule type" value="Genomic_DNA"/>
</dbReference>
<dbReference type="Pfam" id="PF02575">
    <property type="entry name" value="YbaB_DNA_bd"/>
    <property type="match status" value="1"/>
</dbReference>
<evidence type="ECO:0000256" key="6">
    <source>
        <dbReference type="ARBA" id="ARBA00061665"/>
    </source>
</evidence>
<protein>
    <recommendedName>
        <fullName evidence="9">Nucleoid-associated protein</fullName>
    </recommendedName>
</protein>
<name>A0AAW1Q8K4_9CHLO</name>
<dbReference type="InterPro" id="IPR036894">
    <property type="entry name" value="YbaB-like_sf"/>
</dbReference>
<keyword evidence="5" id="KW-0238">DNA-binding</keyword>
<dbReference type="FunFam" id="3.30.1310.10:FF:000004">
    <property type="entry name" value="Nucleoid-associated protein, chloroplastic"/>
    <property type="match status" value="1"/>
</dbReference>
<evidence type="ECO:0000313" key="8">
    <source>
        <dbReference type="Proteomes" id="UP001489004"/>
    </source>
</evidence>
<comment type="caution">
    <text evidence="7">The sequence shown here is derived from an EMBL/GenBank/DDBJ whole genome shotgun (WGS) entry which is preliminary data.</text>
</comment>
<keyword evidence="2" id="KW-0150">Chloroplast</keyword>
<dbReference type="GO" id="GO:0003677">
    <property type="term" value="F:DNA binding"/>
    <property type="evidence" value="ECO:0007669"/>
    <property type="project" value="UniProtKB-KW"/>
</dbReference>